<comment type="cofactor">
    <cofactor evidence="2 10">
        <name>Ca(2+)</name>
        <dbReference type="ChEBI" id="CHEBI:29108"/>
    </cofactor>
</comment>
<evidence type="ECO:0000256" key="9">
    <source>
        <dbReference type="ARBA" id="ARBA00025679"/>
    </source>
</evidence>
<name>A0A550CEU1_9AGAR</name>
<evidence type="ECO:0000313" key="12">
    <source>
        <dbReference type="Proteomes" id="UP000320762"/>
    </source>
</evidence>
<dbReference type="SUPFAM" id="SSF51126">
    <property type="entry name" value="Pectin lyase-like"/>
    <property type="match status" value="1"/>
</dbReference>
<keyword evidence="12" id="KW-1185">Reference proteome</keyword>
<evidence type="ECO:0000256" key="8">
    <source>
        <dbReference type="ARBA" id="ARBA00023239"/>
    </source>
</evidence>
<comment type="catalytic activity">
    <reaction evidence="1 10">
        <text>Eliminative cleavage of (1-&gt;4)-alpha-D-galacturonan to give oligosaccharides with 4-deoxy-alpha-D-galact-4-enuronosyl groups at their non-reducing ends.</text>
        <dbReference type="EC" id="4.2.2.2"/>
    </reaction>
</comment>
<dbReference type="OrthoDB" id="441042at2759"/>
<protein>
    <recommendedName>
        <fullName evidence="10">Pectate lyase</fullName>
        <ecNumber evidence="10">4.2.2.2</ecNumber>
    </recommendedName>
</protein>
<dbReference type="Proteomes" id="UP000320762">
    <property type="component" value="Unassembled WGS sequence"/>
</dbReference>
<dbReference type="Gene3D" id="2.160.20.10">
    <property type="entry name" value="Single-stranded right-handed beta-helix, Pectin lyase-like"/>
    <property type="match status" value="1"/>
</dbReference>
<dbReference type="EMBL" id="VDMD01000010">
    <property type="protein sequence ID" value="TRM63302.1"/>
    <property type="molecule type" value="Genomic_DNA"/>
</dbReference>
<dbReference type="AlphaFoldDB" id="A0A550CEU1"/>
<dbReference type="PANTHER" id="PTHR33407">
    <property type="entry name" value="PECTATE LYASE F-RELATED"/>
    <property type="match status" value="1"/>
</dbReference>
<reference evidence="11 12" key="1">
    <citation type="journal article" date="2019" name="New Phytol.">
        <title>Comparative genomics reveals unique wood-decay strategies and fruiting body development in the Schizophyllaceae.</title>
        <authorList>
            <person name="Almasi E."/>
            <person name="Sahu N."/>
            <person name="Krizsan K."/>
            <person name="Balint B."/>
            <person name="Kovacs G.M."/>
            <person name="Kiss B."/>
            <person name="Cseklye J."/>
            <person name="Drula E."/>
            <person name="Henrissat B."/>
            <person name="Nagy I."/>
            <person name="Chovatia M."/>
            <person name="Adam C."/>
            <person name="LaButti K."/>
            <person name="Lipzen A."/>
            <person name="Riley R."/>
            <person name="Grigoriev I.V."/>
            <person name="Nagy L.G."/>
        </authorList>
    </citation>
    <scope>NUCLEOTIDE SEQUENCE [LARGE SCALE GENOMIC DNA]</scope>
    <source>
        <strain evidence="11 12">NL-1724</strain>
    </source>
</reference>
<keyword evidence="5 10" id="KW-0964">Secreted</keyword>
<comment type="similarity">
    <text evidence="4 10">Belongs to the polysaccharide lyase 3 family.</text>
</comment>
<evidence type="ECO:0000256" key="2">
    <source>
        <dbReference type="ARBA" id="ARBA00001913"/>
    </source>
</evidence>
<evidence type="ECO:0000313" key="11">
    <source>
        <dbReference type="EMBL" id="TRM63302.1"/>
    </source>
</evidence>
<comment type="caution">
    <text evidence="11">The sequence shown here is derived from an EMBL/GenBank/DDBJ whole genome shotgun (WGS) entry which is preliminary data.</text>
</comment>
<evidence type="ECO:0000256" key="4">
    <source>
        <dbReference type="ARBA" id="ARBA00006463"/>
    </source>
</evidence>
<dbReference type="GO" id="GO:0030570">
    <property type="term" value="F:pectate lyase activity"/>
    <property type="evidence" value="ECO:0007669"/>
    <property type="project" value="UniProtKB-UniRule"/>
</dbReference>
<organism evidence="11 12">
    <name type="scientific">Schizophyllum amplum</name>
    <dbReference type="NCBI Taxonomy" id="97359"/>
    <lineage>
        <taxon>Eukaryota</taxon>
        <taxon>Fungi</taxon>
        <taxon>Dikarya</taxon>
        <taxon>Basidiomycota</taxon>
        <taxon>Agaricomycotina</taxon>
        <taxon>Agaricomycetes</taxon>
        <taxon>Agaricomycetidae</taxon>
        <taxon>Agaricales</taxon>
        <taxon>Schizophyllaceae</taxon>
        <taxon>Schizophyllum</taxon>
    </lineage>
</organism>
<dbReference type="InterPro" id="IPR012334">
    <property type="entry name" value="Pectin_lyas_fold"/>
</dbReference>
<accession>A0A550CEU1</accession>
<evidence type="ECO:0000256" key="7">
    <source>
        <dbReference type="ARBA" id="ARBA00022837"/>
    </source>
</evidence>
<sequence>MSQPTQTISNSAVIEIAAGQTYDGSWARYDRGSGACNGQSEGDWEDAVFYLHEGATLQNVIIGANQAEGVHCNLEFVWFEDVCEDAISIVPAGSYSNIIGGGAYHAEDKVVQHNGCGTVNIINFYVEDYGKLYRSCGNCSSQCKRNVYIEGVEAVDGGTLARSPGEPREVDVLCSVPALWSKDVPCQTMRHSNHGASAVGEKTESRAG</sequence>
<dbReference type="InterPro" id="IPR004898">
    <property type="entry name" value="Pectate_lyase_PlyH/PlyE-like"/>
</dbReference>
<keyword evidence="6" id="KW-0732">Signal</keyword>
<evidence type="ECO:0000256" key="5">
    <source>
        <dbReference type="ARBA" id="ARBA00022525"/>
    </source>
</evidence>
<evidence type="ECO:0000256" key="1">
    <source>
        <dbReference type="ARBA" id="ARBA00000695"/>
    </source>
</evidence>
<dbReference type="EC" id="4.2.2.2" evidence="10"/>
<dbReference type="STRING" id="97359.A0A550CEU1"/>
<gene>
    <name evidence="11" type="ORF">BD626DRAFT_548197</name>
</gene>
<dbReference type="PANTHER" id="PTHR33407:SF9">
    <property type="entry name" value="PECTATE LYASE F-RELATED"/>
    <property type="match status" value="1"/>
</dbReference>
<comment type="subcellular location">
    <subcellularLocation>
        <location evidence="3 10">Secreted</location>
    </subcellularLocation>
</comment>
<keyword evidence="8 10" id="KW-0456">Lyase</keyword>
<proteinExistence type="inferred from homology"/>
<comment type="function">
    <text evidence="9 10">Pectinolytic enzyme consist of four classes of enzymes: pectin lyase, polygalacturonase, pectin methylesterase and rhamnogalacturonase. Among pectinolytic enzymes, pectin lyase is the most important in depolymerization of pectin, since it cleaves internal glycosidic bonds of highly methylated pectins. Favors pectate, the anion, over pectin, the methyl ester.</text>
</comment>
<dbReference type="GO" id="GO:0045490">
    <property type="term" value="P:pectin catabolic process"/>
    <property type="evidence" value="ECO:0007669"/>
    <property type="project" value="TreeGrafter"/>
</dbReference>
<keyword evidence="7 10" id="KW-0106">Calcium</keyword>
<dbReference type="Pfam" id="PF03211">
    <property type="entry name" value="Pectate_lyase"/>
    <property type="match status" value="1"/>
</dbReference>
<dbReference type="InterPro" id="IPR011050">
    <property type="entry name" value="Pectin_lyase_fold/virulence"/>
</dbReference>
<dbReference type="GO" id="GO:0005576">
    <property type="term" value="C:extracellular region"/>
    <property type="evidence" value="ECO:0007669"/>
    <property type="project" value="UniProtKB-SubCell"/>
</dbReference>
<evidence type="ECO:0000256" key="3">
    <source>
        <dbReference type="ARBA" id="ARBA00004613"/>
    </source>
</evidence>
<evidence type="ECO:0000256" key="10">
    <source>
        <dbReference type="RuleBase" id="RU367009"/>
    </source>
</evidence>
<evidence type="ECO:0000256" key="6">
    <source>
        <dbReference type="ARBA" id="ARBA00022729"/>
    </source>
</evidence>